<dbReference type="AlphaFoldDB" id="A0A073K0K7"/>
<comment type="caution">
    <text evidence="5">The sequence shown here is derived from an EMBL/GenBank/DDBJ whole genome shotgun (WGS) entry which is preliminary data.</text>
</comment>
<dbReference type="SMART" id="SM00345">
    <property type="entry name" value="HTH_GNTR"/>
    <property type="match status" value="1"/>
</dbReference>
<organism evidence="5 6">
    <name type="scientific">Bacillus manliponensis</name>
    <dbReference type="NCBI Taxonomy" id="574376"/>
    <lineage>
        <taxon>Bacteria</taxon>
        <taxon>Bacillati</taxon>
        <taxon>Bacillota</taxon>
        <taxon>Bacilli</taxon>
        <taxon>Bacillales</taxon>
        <taxon>Bacillaceae</taxon>
        <taxon>Bacillus</taxon>
        <taxon>Bacillus cereus group</taxon>
    </lineage>
</organism>
<dbReference type="SUPFAM" id="SSF46785">
    <property type="entry name" value="Winged helix' DNA-binding domain"/>
    <property type="match status" value="1"/>
</dbReference>
<dbReference type="SUPFAM" id="SSF48008">
    <property type="entry name" value="GntR ligand-binding domain-like"/>
    <property type="match status" value="1"/>
</dbReference>
<dbReference type="Gene3D" id="1.10.10.10">
    <property type="entry name" value="Winged helix-like DNA-binding domain superfamily/Winged helix DNA-binding domain"/>
    <property type="match status" value="1"/>
</dbReference>
<dbReference type="Pfam" id="PF07729">
    <property type="entry name" value="FCD"/>
    <property type="match status" value="1"/>
</dbReference>
<dbReference type="InterPro" id="IPR036388">
    <property type="entry name" value="WH-like_DNA-bd_sf"/>
</dbReference>
<dbReference type="InterPro" id="IPR000524">
    <property type="entry name" value="Tscrpt_reg_HTH_GntR"/>
</dbReference>
<evidence type="ECO:0000256" key="2">
    <source>
        <dbReference type="ARBA" id="ARBA00023125"/>
    </source>
</evidence>
<dbReference type="CDD" id="cd07377">
    <property type="entry name" value="WHTH_GntR"/>
    <property type="match status" value="1"/>
</dbReference>
<evidence type="ECO:0000313" key="6">
    <source>
        <dbReference type="Proteomes" id="UP000027822"/>
    </source>
</evidence>
<keyword evidence="3" id="KW-0804">Transcription</keyword>
<dbReference type="GO" id="GO:0003677">
    <property type="term" value="F:DNA binding"/>
    <property type="evidence" value="ECO:0007669"/>
    <property type="project" value="UniProtKB-KW"/>
</dbReference>
<dbReference type="PANTHER" id="PTHR43537:SF5">
    <property type="entry name" value="UXU OPERON TRANSCRIPTIONAL REGULATOR"/>
    <property type="match status" value="1"/>
</dbReference>
<sequence>MVEPIERKKISEQVLLQLKTLIKDKVFPPHSKLPSENELAKMFGVSRVPVREALRVLEAGGLIESKQGGGSFVKDVQLVSMLEPVTFEVVEVKEVYELLEMRSIIETEAAGLAAVRHTAEDLQRIEKALEAFRTTVTDLQLVGDEADYLFHQEIIYSSHNRFLIQVIENMKDLYLGSLSYSLKKNLGIPQKRERVYNEHARIYEAIKCRDAKLASQYMKEHITNTRIKLGDTRCVKM</sequence>
<dbReference type="eggNOG" id="COG2186">
    <property type="taxonomic scope" value="Bacteria"/>
</dbReference>
<evidence type="ECO:0000259" key="4">
    <source>
        <dbReference type="PROSITE" id="PS50949"/>
    </source>
</evidence>
<keyword evidence="6" id="KW-1185">Reference proteome</keyword>
<dbReference type="STRING" id="574376.BAMA_19525"/>
<reference evidence="5 6" key="1">
    <citation type="submission" date="2014-06" db="EMBL/GenBank/DDBJ databases">
        <title>Draft genome sequence of Bacillus manliponensis JCM 15802 (MCCC 1A00708).</title>
        <authorList>
            <person name="Lai Q."/>
            <person name="Liu Y."/>
            <person name="Shao Z."/>
        </authorList>
    </citation>
    <scope>NUCLEOTIDE SEQUENCE [LARGE SCALE GENOMIC DNA]</scope>
    <source>
        <strain evidence="5 6">JCM 15802</strain>
    </source>
</reference>
<protein>
    <submittedName>
        <fullName evidence="5">GntR family transcriptional regulator</fullName>
    </submittedName>
</protein>
<dbReference type="Gene3D" id="1.20.120.530">
    <property type="entry name" value="GntR ligand-binding domain-like"/>
    <property type="match status" value="1"/>
</dbReference>
<dbReference type="RefSeq" id="WP_034638203.1">
    <property type="nucleotide sequence ID" value="NZ_CBCSJC010000007.1"/>
</dbReference>
<evidence type="ECO:0000256" key="3">
    <source>
        <dbReference type="ARBA" id="ARBA00023163"/>
    </source>
</evidence>
<name>A0A073K0K7_9BACI</name>
<keyword evidence="2" id="KW-0238">DNA-binding</keyword>
<dbReference type="SMART" id="SM00895">
    <property type="entry name" value="FCD"/>
    <property type="match status" value="1"/>
</dbReference>
<dbReference type="EMBL" id="JOTN01000005">
    <property type="protein sequence ID" value="KEK19957.1"/>
    <property type="molecule type" value="Genomic_DNA"/>
</dbReference>
<accession>A0A073K0K7</accession>
<dbReference type="Pfam" id="PF00392">
    <property type="entry name" value="GntR"/>
    <property type="match status" value="1"/>
</dbReference>
<gene>
    <name evidence="5" type="ORF">BAMA_19525</name>
</gene>
<keyword evidence="1" id="KW-0805">Transcription regulation</keyword>
<dbReference type="PROSITE" id="PS50949">
    <property type="entry name" value="HTH_GNTR"/>
    <property type="match status" value="1"/>
</dbReference>
<evidence type="ECO:0000256" key="1">
    <source>
        <dbReference type="ARBA" id="ARBA00023015"/>
    </source>
</evidence>
<dbReference type="PANTHER" id="PTHR43537">
    <property type="entry name" value="TRANSCRIPTIONAL REGULATOR, GNTR FAMILY"/>
    <property type="match status" value="1"/>
</dbReference>
<evidence type="ECO:0000313" key="5">
    <source>
        <dbReference type="EMBL" id="KEK19957.1"/>
    </source>
</evidence>
<dbReference type="InterPro" id="IPR036390">
    <property type="entry name" value="WH_DNA-bd_sf"/>
</dbReference>
<dbReference type="OrthoDB" id="9782299at2"/>
<proteinExistence type="predicted"/>
<dbReference type="InterPro" id="IPR008920">
    <property type="entry name" value="TF_FadR/GntR_C"/>
</dbReference>
<feature type="domain" description="HTH gntR-type" evidence="4">
    <location>
        <begin position="8"/>
        <end position="76"/>
    </location>
</feature>
<dbReference type="GO" id="GO:0003700">
    <property type="term" value="F:DNA-binding transcription factor activity"/>
    <property type="evidence" value="ECO:0007669"/>
    <property type="project" value="InterPro"/>
</dbReference>
<dbReference type="Proteomes" id="UP000027822">
    <property type="component" value="Unassembled WGS sequence"/>
</dbReference>
<dbReference type="InterPro" id="IPR011711">
    <property type="entry name" value="GntR_C"/>
</dbReference>
<dbReference type="PRINTS" id="PR00035">
    <property type="entry name" value="HTHGNTR"/>
</dbReference>